<reference evidence="9 10" key="1">
    <citation type="submission" date="2019-09" db="EMBL/GenBank/DDBJ databases">
        <authorList>
            <person name="Chandra G."/>
            <person name="Truman W A."/>
        </authorList>
    </citation>
    <scope>NUCLEOTIDE SEQUENCE [LARGE SCALE GENOMIC DNA]</scope>
    <source>
        <strain evidence="9">PS918</strain>
    </source>
</reference>
<dbReference type="Proteomes" id="UP000326611">
    <property type="component" value="Unassembled WGS sequence"/>
</dbReference>
<evidence type="ECO:0000259" key="7">
    <source>
        <dbReference type="Pfam" id="PF02687"/>
    </source>
</evidence>
<keyword evidence="4 6" id="KW-1133">Transmembrane helix</keyword>
<dbReference type="InterPro" id="IPR003838">
    <property type="entry name" value="ABC3_permease_C"/>
</dbReference>
<dbReference type="InterPro" id="IPR038766">
    <property type="entry name" value="Membrane_comp_ABC_pdt"/>
</dbReference>
<feature type="domain" description="ABC3 transporter permease C-terminal" evidence="7">
    <location>
        <begin position="256"/>
        <end position="379"/>
    </location>
</feature>
<feature type="transmembrane region" description="Helical" evidence="6">
    <location>
        <begin position="752"/>
        <end position="772"/>
    </location>
</feature>
<feature type="transmembrane region" description="Helical" evidence="6">
    <location>
        <begin position="792"/>
        <end position="816"/>
    </location>
</feature>
<dbReference type="Pfam" id="PF02687">
    <property type="entry name" value="FtsX"/>
    <property type="match status" value="2"/>
</dbReference>
<keyword evidence="2" id="KW-1003">Cell membrane</keyword>
<evidence type="ECO:0000256" key="3">
    <source>
        <dbReference type="ARBA" id="ARBA00022692"/>
    </source>
</evidence>
<feature type="transmembrane region" description="Helical" evidence="6">
    <location>
        <begin position="470"/>
        <end position="490"/>
    </location>
</feature>
<name>A0A5E7SYZ7_PSEFL</name>
<evidence type="ECO:0000313" key="9">
    <source>
        <dbReference type="EMBL" id="VVP91696.1"/>
    </source>
</evidence>
<evidence type="ECO:0000313" key="10">
    <source>
        <dbReference type="Proteomes" id="UP000326611"/>
    </source>
</evidence>
<feature type="transmembrane region" description="Helical" evidence="6">
    <location>
        <begin position="351"/>
        <end position="373"/>
    </location>
</feature>
<feature type="domain" description="MacB-like periplasmic core" evidence="8">
    <location>
        <begin position="475"/>
        <end position="629"/>
    </location>
</feature>
<dbReference type="GO" id="GO:0005886">
    <property type="term" value="C:plasma membrane"/>
    <property type="evidence" value="ECO:0007669"/>
    <property type="project" value="UniProtKB-SubCell"/>
</dbReference>
<evidence type="ECO:0008006" key="11">
    <source>
        <dbReference type="Google" id="ProtNLM"/>
    </source>
</evidence>
<feature type="transmembrane region" description="Helical" evidence="6">
    <location>
        <begin position="401"/>
        <end position="418"/>
    </location>
</feature>
<feature type="transmembrane region" description="Helical" evidence="6">
    <location>
        <begin position="698"/>
        <end position="721"/>
    </location>
</feature>
<organism evidence="9 10">
    <name type="scientific">Pseudomonas fluorescens</name>
    <dbReference type="NCBI Taxonomy" id="294"/>
    <lineage>
        <taxon>Bacteria</taxon>
        <taxon>Pseudomonadati</taxon>
        <taxon>Pseudomonadota</taxon>
        <taxon>Gammaproteobacteria</taxon>
        <taxon>Pseudomonadales</taxon>
        <taxon>Pseudomonadaceae</taxon>
        <taxon>Pseudomonas</taxon>
    </lineage>
</organism>
<proteinExistence type="predicted"/>
<evidence type="ECO:0000256" key="6">
    <source>
        <dbReference type="SAM" id="Phobius"/>
    </source>
</evidence>
<evidence type="ECO:0000256" key="5">
    <source>
        <dbReference type="ARBA" id="ARBA00023136"/>
    </source>
</evidence>
<dbReference type="EMBL" id="CABVIY010000004">
    <property type="protein sequence ID" value="VVP91696.1"/>
    <property type="molecule type" value="Genomic_DNA"/>
</dbReference>
<feature type="transmembrane region" description="Helical" evidence="6">
    <location>
        <begin position="255"/>
        <end position="276"/>
    </location>
</feature>
<dbReference type="Pfam" id="PF12704">
    <property type="entry name" value="MacB_PCD"/>
    <property type="match status" value="1"/>
</dbReference>
<evidence type="ECO:0000259" key="8">
    <source>
        <dbReference type="Pfam" id="PF12704"/>
    </source>
</evidence>
<comment type="subcellular location">
    <subcellularLocation>
        <location evidence="1">Cell membrane</location>
        <topology evidence="1">Multi-pass membrane protein</topology>
    </subcellularLocation>
</comment>
<dbReference type="InterPro" id="IPR025857">
    <property type="entry name" value="MacB_PCD"/>
</dbReference>
<evidence type="ECO:0000256" key="4">
    <source>
        <dbReference type="ARBA" id="ARBA00022989"/>
    </source>
</evidence>
<dbReference type="PANTHER" id="PTHR30287">
    <property type="entry name" value="MEMBRANE COMPONENT OF PREDICTED ABC SUPERFAMILY METABOLITE UPTAKE TRANSPORTER"/>
    <property type="match status" value="1"/>
</dbReference>
<keyword evidence="5 6" id="KW-0472">Membrane</keyword>
<evidence type="ECO:0000256" key="2">
    <source>
        <dbReference type="ARBA" id="ARBA00022475"/>
    </source>
</evidence>
<feature type="domain" description="ABC3 transporter permease C-terminal" evidence="7">
    <location>
        <begin position="707"/>
        <end position="821"/>
    </location>
</feature>
<evidence type="ECO:0000256" key="1">
    <source>
        <dbReference type="ARBA" id="ARBA00004651"/>
    </source>
</evidence>
<sequence precursor="true">MGVWPVWAGAEVRIFRETLRALLSHWRRHPVQFFSVLTGLWLATSLLTGVQALNSQARDSYARASQLIGGEPQASLSAPAGGTFPQQWFVDLRRAGWPVSPVLQGRLTLKGHEDQRLQLMGIEPVSLPAGGVVAGQALAIEQVVEFFTPPGSTWIAPQTLQALGLAEGQQPLALNGQVLPPLRAQADMAPGVLLVDIGFAQRMLGLPDQLSRLLLPKDFSATLPDAFKGQLQLKSSGEENNLARLTESFHLNLDALGFLSFVVGLFIVHAAIGLALEQRRGLLRTLRACGVSARRLIACLAVELAGLALIGGVAGVVSGYLLASVLLPDVAASLRGLYGAEVAGQLSLSPLWWLSGIGLSLLGALLAGANSLWRAARLPLLALADPQAWHQAHARWLRRQGWVAALALAIALLALLRGDSLASGFVLMAALLLGAALALPVVLDAVLNGLSGRSHSVLGQWFVADCRQQLPALSLALMALLLALAANIGAGSMTAGFRQTFSDWLEQRLTAELYVNPQNPAQALELHGWLKQQPQLSAVLPNWQVAIQLQGWPTDIFGVIDHPTYRQHWPLLEALGDTPWERLATDDALMLSEQLARRLNVRLGDHLTIATPNGPWSPRIIGIYADYGNPKGHVLVNVNHLLRGWPQLTPNRFNLRIEPPLITPFVKALQARFALEDSRIVDQARLKGWSTQVFERTFAATAALNSLTLCVAGVALFISLLTQSQSRLGQLAPLWALGVTRRQLMLLNLGQTWLLALLTLVLALPLGIALAWCLDAVINVQAFGWRLPLRVFPLQLLQLMGLALVATLLASAWPLYSLYRTRPADLLRTFAHED</sequence>
<gene>
    <name evidence="9" type="ORF">PS918_03298</name>
</gene>
<keyword evidence="3 6" id="KW-0812">Transmembrane</keyword>
<accession>A0A5E7SYZ7</accession>
<feature type="transmembrane region" description="Helical" evidence="6">
    <location>
        <begin position="424"/>
        <end position="450"/>
    </location>
</feature>
<dbReference type="AlphaFoldDB" id="A0A5E7SYZ7"/>
<feature type="transmembrane region" description="Helical" evidence="6">
    <location>
        <begin position="296"/>
        <end position="323"/>
    </location>
</feature>
<dbReference type="PANTHER" id="PTHR30287:SF2">
    <property type="entry name" value="BLL1001 PROTEIN"/>
    <property type="match status" value="1"/>
</dbReference>
<protein>
    <recommendedName>
        <fullName evidence="11">ABC transporter permease</fullName>
    </recommendedName>
</protein>